<comment type="caution">
    <text evidence="1">The sequence shown here is derived from an EMBL/GenBank/DDBJ whole genome shotgun (WGS) entry which is preliminary data.</text>
</comment>
<evidence type="ECO:0000313" key="1">
    <source>
        <dbReference type="EMBL" id="KAK2614786.1"/>
    </source>
</evidence>
<proteinExistence type="predicted"/>
<evidence type="ECO:0000313" key="2">
    <source>
        <dbReference type="Proteomes" id="UP001265746"/>
    </source>
</evidence>
<protein>
    <submittedName>
        <fullName evidence="1">Uncharacterized protein</fullName>
    </submittedName>
</protein>
<name>A0AAD9SR76_PHOAM</name>
<dbReference type="EMBL" id="JAUJFL010000001">
    <property type="protein sequence ID" value="KAK2614786.1"/>
    <property type="molecule type" value="Genomic_DNA"/>
</dbReference>
<gene>
    <name evidence="1" type="ORF">N8I77_001588</name>
</gene>
<keyword evidence="2" id="KW-1185">Reference proteome</keyword>
<reference evidence="1" key="1">
    <citation type="submission" date="2023-06" db="EMBL/GenBank/DDBJ databases">
        <authorList>
            <person name="Noh H."/>
        </authorList>
    </citation>
    <scope>NUCLEOTIDE SEQUENCE</scope>
    <source>
        <strain evidence="1">DUCC20226</strain>
    </source>
</reference>
<accession>A0AAD9SR76</accession>
<sequence length="564" mass="63826">MDESSKQKMSFTSVPKDNQALTADIQDFIQKQRNPDVSLESGTDQSGKARAELEVLLERLYLHICKFGGYEGSAATPDKKILAAWQSFLGPISALTGIESHGYMIAARMTLYLTQAFRQNGQLPRTLPMSASSSKPIALRCNFLISLDDRLLSCLAHIWSQSDKREMFTWVFTDYPVHVCGCRHGGTCQDFVSPGKTVMEFHEQRKRDHIKAACITDPSNLTPENGVRPRWRWTRTEGDTAHYPRHPDSSRAGYDESTDRERMLMWQEIGSDGPIRESYYYTLEDEDTGETHGRDRAALRRSRQFILDARKLAECNIARDSRGVAQVEMAKRSLPAELQTEVFEYLDEIRDHPYLGGLDLSAIYRPFPDISKKCSHCTGRANNSAEKMAKSTCPLNSITIWSLPMRVFHTFHQLNGGKWQLCSQIDCTGHHSDASWRLRNGVTLEDYLNSIIRIRCGPDLTITDIGLGPLDPVQLPTQAEDRARERRLFSGQWDDYEAQDRRDEARWTGIAGLVSVMMHNKTLIGLHNSGRATTDPSWLFGRTRQDEARAGSALASGHVHCEYC</sequence>
<organism evidence="1 2">
    <name type="scientific">Phomopsis amygdali</name>
    <name type="common">Fusicoccum amygdali</name>
    <dbReference type="NCBI Taxonomy" id="1214568"/>
    <lineage>
        <taxon>Eukaryota</taxon>
        <taxon>Fungi</taxon>
        <taxon>Dikarya</taxon>
        <taxon>Ascomycota</taxon>
        <taxon>Pezizomycotina</taxon>
        <taxon>Sordariomycetes</taxon>
        <taxon>Sordariomycetidae</taxon>
        <taxon>Diaporthales</taxon>
        <taxon>Diaporthaceae</taxon>
        <taxon>Diaporthe</taxon>
    </lineage>
</organism>
<dbReference type="Proteomes" id="UP001265746">
    <property type="component" value="Unassembled WGS sequence"/>
</dbReference>
<dbReference type="AlphaFoldDB" id="A0AAD9SR76"/>